<feature type="domain" description="DUF2281" evidence="3">
    <location>
        <begin position="47"/>
        <end position="74"/>
    </location>
</feature>
<protein>
    <recommendedName>
        <fullName evidence="2">Antitoxin</fullName>
    </recommendedName>
</protein>
<dbReference type="RefSeq" id="WP_208353895.1">
    <property type="nucleotide sequence ID" value="NZ_JAALHA020000006.1"/>
</dbReference>
<comment type="caution">
    <text evidence="4">The sequence shown here is derived from an EMBL/GenBank/DDBJ whole genome shotgun (WGS) entry which is preliminary data.</text>
</comment>
<dbReference type="AlphaFoldDB" id="A0AAP5I7A2"/>
<dbReference type="EMBL" id="JAALHA020000006">
    <property type="protein sequence ID" value="MDR9896024.1"/>
    <property type="molecule type" value="Genomic_DNA"/>
</dbReference>
<gene>
    <name evidence="4" type="ORF">G7B40_015840</name>
</gene>
<proteinExistence type="inferred from homology"/>
<comment type="function">
    <text evidence="2">Antitoxin component of a type II toxin-antitoxin (TA) system.</text>
</comment>
<sequence>MQQITLAEASLHLPELIEAAINGEEIIITKDEKPVAKLTSVVTVEKRPPLFGSAKDLITISEDFEAPLEDFKDYNAIALL</sequence>
<evidence type="ECO:0000256" key="2">
    <source>
        <dbReference type="RuleBase" id="RU362080"/>
    </source>
</evidence>
<evidence type="ECO:0000313" key="4">
    <source>
        <dbReference type="EMBL" id="MDR9896024.1"/>
    </source>
</evidence>
<dbReference type="Gene3D" id="3.40.1620.10">
    <property type="entry name" value="YefM-like domain"/>
    <property type="match status" value="1"/>
</dbReference>
<evidence type="ECO:0000259" key="3">
    <source>
        <dbReference type="Pfam" id="PF10047"/>
    </source>
</evidence>
<organism evidence="4 5">
    <name type="scientific">Aetokthonos hydrillicola Thurmond2011</name>
    <dbReference type="NCBI Taxonomy" id="2712845"/>
    <lineage>
        <taxon>Bacteria</taxon>
        <taxon>Bacillati</taxon>
        <taxon>Cyanobacteriota</taxon>
        <taxon>Cyanophyceae</taxon>
        <taxon>Nostocales</taxon>
        <taxon>Hapalosiphonaceae</taxon>
        <taxon>Aetokthonos</taxon>
    </lineage>
</organism>
<dbReference type="InterPro" id="IPR036165">
    <property type="entry name" value="YefM-like_sf"/>
</dbReference>
<dbReference type="NCBIfam" id="TIGR01552">
    <property type="entry name" value="phd_fam"/>
    <property type="match status" value="1"/>
</dbReference>
<comment type="similarity">
    <text evidence="1 2">Belongs to the phD/YefM antitoxin family.</text>
</comment>
<dbReference type="InterPro" id="IPR018739">
    <property type="entry name" value="DUF2281"/>
</dbReference>
<keyword evidence="5" id="KW-1185">Reference proteome</keyword>
<accession>A0AAP5I7A2</accession>
<dbReference type="Pfam" id="PF02604">
    <property type="entry name" value="PhdYeFM_antitox"/>
    <property type="match status" value="1"/>
</dbReference>
<name>A0AAP5I7A2_9CYAN</name>
<reference evidence="5" key="1">
    <citation type="journal article" date="2021" name="Science">
        <title>Hunting the eagle killer: A cyanobacterial neurotoxin causes vacuolar myelinopathy.</title>
        <authorList>
            <person name="Breinlinger S."/>
            <person name="Phillips T.J."/>
            <person name="Haram B.N."/>
            <person name="Mares J."/>
            <person name="Martinez Yerena J.A."/>
            <person name="Hrouzek P."/>
            <person name="Sobotka R."/>
            <person name="Henderson W.M."/>
            <person name="Schmieder P."/>
            <person name="Williams S.M."/>
            <person name="Lauderdale J.D."/>
            <person name="Wilde H.D."/>
            <person name="Gerrin W."/>
            <person name="Kust A."/>
            <person name="Washington J.W."/>
            <person name="Wagner C."/>
            <person name="Geier B."/>
            <person name="Liebeke M."/>
            <person name="Enke H."/>
            <person name="Niedermeyer T.H.J."/>
            <person name="Wilde S.B."/>
        </authorList>
    </citation>
    <scope>NUCLEOTIDE SEQUENCE [LARGE SCALE GENOMIC DNA]</scope>
    <source>
        <strain evidence="5">Thurmond2011</strain>
    </source>
</reference>
<dbReference type="InterPro" id="IPR006442">
    <property type="entry name" value="Antitoxin_Phd/YefM"/>
</dbReference>
<dbReference type="SUPFAM" id="SSF143120">
    <property type="entry name" value="YefM-like"/>
    <property type="match status" value="1"/>
</dbReference>
<evidence type="ECO:0000256" key="1">
    <source>
        <dbReference type="ARBA" id="ARBA00009981"/>
    </source>
</evidence>
<dbReference type="Pfam" id="PF10047">
    <property type="entry name" value="DUF2281"/>
    <property type="match status" value="1"/>
</dbReference>
<evidence type="ECO:0000313" key="5">
    <source>
        <dbReference type="Proteomes" id="UP000667802"/>
    </source>
</evidence>
<dbReference type="Proteomes" id="UP000667802">
    <property type="component" value="Unassembled WGS sequence"/>
</dbReference>